<dbReference type="AlphaFoldDB" id="A0A834WNG0"/>
<comment type="caution">
    <text evidence="1">The sequence shown here is derived from an EMBL/GenBank/DDBJ whole genome shotgun (WGS) entry which is preliminary data.</text>
</comment>
<evidence type="ECO:0000313" key="1">
    <source>
        <dbReference type="EMBL" id="KAF7829970.1"/>
    </source>
</evidence>
<dbReference type="Proteomes" id="UP000634136">
    <property type="component" value="Unassembled WGS sequence"/>
</dbReference>
<sequence>MDMHGWMLKEQSVQWKDHLVLELDSSRWRICLLHDNKYANFSF</sequence>
<gene>
    <name evidence="1" type="ORF">G2W53_012303</name>
</gene>
<keyword evidence="2" id="KW-1185">Reference proteome</keyword>
<evidence type="ECO:0000313" key="2">
    <source>
        <dbReference type="Proteomes" id="UP000634136"/>
    </source>
</evidence>
<reference evidence="1" key="1">
    <citation type="submission" date="2020-09" db="EMBL/GenBank/DDBJ databases">
        <title>Genome-Enabled Discovery of Anthraquinone Biosynthesis in Senna tora.</title>
        <authorList>
            <person name="Kang S.-H."/>
            <person name="Pandey R.P."/>
            <person name="Lee C.-M."/>
            <person name="Sim J.-S."/>
            <person name="Jeong J.-T."/>
            <person name="Choi B.-S."/>
            <person name="Jung M."/>
            <person name="Ginzburg D."/>
            <person name="Zhao K."/>
            <person name="Won S.Y."/>
            <person name="Oh T.-J."/>
            <person name="Yu Y."/>
            <person name="Kim N.-H."/>
            <person name="Lee O.R."/>
            <person name="Lee T.-H."/>
            <person name="Bashyal P."/>
            <person name="Kim T.-S."/>
            <person name="Lee W.-H."/>
            <person name="Kawkins C."/>
            <person name="Kim C.-K."/>
            <person name="Kim J.S."/>
            <person name="Ahn B.O."/>
            <person name="Rhee S.Y."/>
            <person name="Sohng J.K."/>
        </authorList>
    </citation>
    <scope>NUCLEOTIDE SEQUENCE</scope>
    <source>
        <tissue evidence="1">Leaf</tissue>
    </source>
</reference>
<protein>
    <submittedName>
        <fullName evidence="1">Uncharacterized protein</fullName>
    </submittedName>
</protein>
<accession>A0A834WNG0</accession>
<organism evidence="1 2">
    <name type="scientific">Senna tora</name>
    <dbReference type="NCBI Taxonomy" id="362788"/>
    <lineage>
        <taxon>Eukaryota</taxon>
        <taxon>Viridiplantae</taxon>
        <taxon>Streptophyta</taxon>
        <taxon>Embryophyta</taxon>
        <taxon>Tracheophyta</taxon>
        <taxon>Spermatophyta</taxon>
        <taxon>Magnoliopsida</taxon>
        <taxon>eudicotyledons</taxon>
        <taxon>Gunneridae</taxon>
        <taxon>Pentapetalae</taxon>
        <taxon>rosids</taxon>
        <taxon>fabids</taxon>
        <taxon>Fabales</taxon>
        <taxon>Fabaceae</taxon>
        <taxon>Caesalpinioideae</taxon>
        <taxon>Cassia clade</taxon>
        <taxon>Senna</taxon>
    </lineage>
</organism>
<dbReference type="EMBL" id="JAAIUW010000005">
    <property type="protein sequence ID" value="KAF7829970.1"/>
    <property type="molecule type" value="Genomic_DNA"/>
</dbReference>
<name>A0A834WNG0_9FABA</name>
<proteinExistence type="predicted"/>